<dbReference type="eggNOG" id="COG2206">
    <property type="taxonomic scope" value="Bacteria"/>
</dbReference>
<dbReference type="Pfam" id="PF13487">
    <property type="entry name" value="HD_5"/>
    <property type="match status" value="1"/>
</dbReference>
<dbReference type="Proteomes" id="UP000003505">
    <property type="component" value="Unassembled WGS sequence"/>
</dbReference>
<gene>
    <name evidence="2" type="ORF">SELSPUOL_00802</name>
</gene>
<organism evidence="2 3">
    <name type="scientific">Selenomonas sputigena (strain ATCC 35185 / DSM 20758 / CCUG 44933 / VPI D19B-28)</name>
    <dbReference type="NCBI Taxonomy" id="546271"/>
    <lineage>
        <taxon>Bacteria</taxon>
        <taxon>Bacillati</taxon>
        <taxon>Bacillota</taxon>
        <taxon>Negativicutes</taxon>
        <taxon>Selenomonadales</taxon>
        <taxon>Selenomonadaceae</taxon>
        <taxon>Selenomonas</taxon>
    </lineage>
</organism>
<evidence type="ECO:0000313" key="2">
    <source>
        <dbReference type="EMBL" id="EEX77528.1"/>
    </source>
</evidence>
<dbReference type="STRING" id="546271.Selsp_1409"/>
<dbReference type="PANTHER" id="PTHR43155">
    <property type="entry name" value="CYCLIC DI-GMP PHOSPHODIESTERASE PA4108-RELATED"/>
    <property type="match status" value="1"/>
</dbReference>
<dbReference type="AlphaFoldDB" id="C9LTZ7"/>
<reference evidence="2 3" key="1">
    <citation type="submission" date="2009-09" db="EMBL/GenBank/DDBJ databases">
        <authorList>
            <person name="Weinstock G."/>
            <person name="Sodergren E."/>
            <person name="Clifton S."/>
            <person name="Fulton L."/>
            <person name="Fulton B."/>
            <person name="Courtney L."/>
            <person name="Fronick C."/>
            <person name="Harrison M."/>
            <person name="Strong C."/>
            <person name="Farmer C."/>
            <person name="Delahaunty K."/>
            <person name="Markovic C."/>
            <person name="Hall O."/>
            <person name="Minx P."/>
            <person name="Tomlinson C."/>
            <person name="Mitreva M."/>
            <person name="Nelson J."/>
            <person name="Hou S."/>
            <person name="Wollam A."/>
            <person name="Pepin K.H."/>
            <person name="Johnson M."/>
            <person name="Bhonagiri V."/>
            <person name="Nash W.E."/>
            <person name="Warren W."/>
            <person name="Chinwalla A."/>
            <person name="Mardis E.R."/>
            <person name="Wilson R.K."/>
        </authorList>
    </citation>
    <scope>NUCLEOTIDE SEQUENCE [LARGE SCALE GENOMIC DNA]</scope>
    <source>
        <strain evidence="3">ATCC 35185 / DSM 20758 / VPI D19B-28</strain>
    </source>
</reference>
<accession>C9LTZ7</accession>
<dbReference type="PANTHER" id="PTHR43155:SF2">
    <property type="entry name" value="CYCLIC DI-GMP PHOSPHODIESTERASE PA4108"/>
    <property type="match status" value="1"/>
</dbReference>
<dbReference type="EMBL" id="ACKP02000015">
    <property type="protein sequence ID" value="EEX77528.1"/>
    <property type="molecule type" value="Genomic_DNA"/>
</dbReference>
<evidence type="ECO:0000313" key="3">
    <source>
        <dbReference type="Proteomes" id="UP000003505"/>
    </source>
</evidence>
<dbReference type="InterPro" id="IPR037522">
    <property type="entry name" value="HD_GYP_dom"/>
</dbReference>
<sequence>MEGCRMMLKKCSIGRLREGMILGRDVYKDDMTILLGEGTVLTSKMLDSLADHDIFSVYIQAEDEEEAISAANPPLLGEDEERGEIPAEAAEEMPAKVVPKKERLQDDSYVRQYDEVFALLKKFYADTRTASRIDAEAARSLTRKFLPLCESAKAIVQIYNMETEEDYRLHHSMHIAILAGLMGQFLKLRASERERLIMAAFLLDIGTTRIALEFLEIQGYYSDAERRLMQKHVRLGQELLARSAFGTDEQIVGAVLQHHERNDGSGYPAGLKKEQICGFARILAIVDIFDAMASNRAYKRKRSPFDVFKILADDILKGRLDTEYGVSFIRHIGQALNGCWVRLSDGGVGKIVYIDESRLDALPVVQTMEGDFLDLNTNGNIKIVSLLTSEEVQGA</sequence>
<evidence type="ECO:0000259" key="1">
    <source>
        <dbReference type="PROSITE" id="PS51832"/>
    </source>
</evidence>
<dbReference type="PROSITE" id="PS51832">
    <property type="entry name" value="HD_GYP"/>
    <property type="match status" value="1"/>
</dbReference>
<feature type="domain" description="HD-GYP" evidence="1">
    <location>
        <begin position="146"/>
        <end position="345"/>
    </location>
</feature>
<protein>
    <submittedName>
        <fullName evidence="2">HD domain protein</fullName>
    </submittedName>
</protein>
<dbReference type="Gene3D" id="1.10.3210.10">
    <property type="entry name" value="Hypothetical protein af1432"/>
    <property type="match status" value="1"/>
</dbReference>
<dbReference type="CDD" id="cd00077">
    <property type="entry name" value="HDc"/>
    <property type="match status" value="1"/>
</dbReference>
<dbReference type="InterPro" id="IPR003607">
    <property type="entry name" value="HD/PDEase_dom"/>
</dbReference>
<name>C9LTZ7_SELS3</name>
<comment type="caution">
    <text evidence="2">The sequence shown here is derived from an EMBL/GenBank/DDBJ whole genome shotgun (WGS) entry which is preliminary data.</text>
</comment>
<proteinExistence type="predicted"/>
<dbReference type="SUPFAM" id="SSF109604">
    <property type="entry name" value="HD-domain/PDEase-like"/>
    <property type="match status" value="1"/>
</dbReference>